<dbReference type="InterPro" id="IPR000408">
    <property type="entry name" value="Reg_chr_condens"/>
</dbReference>
<dbReference type="GO" id="GO:0005737">
    <property type="term" value="C:cytoplasm"/>
    <property type="evidence" value="ECO:0007669"/>
    <property type="project" value="TreeGrafter"/>
</dbReference>
<evidence type="ECO:0008006" key="5">
    <source>
        <dbReference type="Google" id="ProtNLM"/>
    </source>
</evidence>
<dbReference type="EMBL" id="CDMZ01001123">
    <property type="protein sequence ID" value="CEM27645.1"/>
    <property type="molecule type" value="Genomic_DNA"/>
</dbReference>
<feature type="compositionally biased region" description="Basic and acidic residues" evidence="2">
    <location>
        <begin position="635"/>
        <end position="645"/>
    </location>
</feature>
<feature type="region of interest" description="Disordered" evidence="2">
    <location>
        <begin position="572"/>
        <end position="696"/>
    </location>
</feature>
<feature type="signal peptide" evidence="3">
    <location>
        <begin position="1"/>
        <end position="24"/>
    </location>
</feature>
<feature type="compositionally biased region" description="Basic and acidic residues" evidence="2">
    <location>
        <begin position="63"/>
        <end position="73"/>
    </location>
</feature>
<feature type="compositionally biased region" description="Basic and acidic residues" evidence="2">
    <location>
        <begin position="575"/>
        <end position="585"/>
    </location>
</feature>
<dbReference type="PANTHER" id="PTHR45982">
    <property type="entry name" value="REGULATOR OF CHROMOSOME CONDENSATION"/>
    <property type="match status" value="1"/>
</dbReference>
<feature type="compositionally biased region" description="Polar residues" evidence="2">
    <location>
        <begin position="193"/>
        <end position="204"/>
    </location>
</feature>
<dbReference type="PANTHER" id="PTHR45982:SF1">
    <property type="entry name" value="REGULATOR OF CHROMOSOME CONDENSATION"/>
    <property type="match status" value="1"/>
</dbReference>
<dbReference type="PROSITE" id="PS50012">
    <property type="entry name" value="RCC1_3"/>
    <property type="match status" value="2"/>
</dbReference>
<feature type="compositionally biased region" description="Low complexity" evidence="2">
    <location>
        <begin position="646"/>
        <end position="661"/>
    </location>
</feature>
<feature type="region of interest" description="Disordered" evidence="2">
    <location>
        <begin position="354"/>
        <end position="373"/>
    </location>
</feature>
<dbReference type="VEuPathDB" id="CryptoDB:Cvel_21478"/>
<feature type="region of interest" description="Disordered" evidence="2">
    <location>
        <begin position="164"/>
        <end position="208"/>
    </location>
</feature>
<organism evidence="4">
    <name type="scientific">Chromera velia CCMP2878</name>
    <dbReference type="NCBI Taxonomy" id="1169474"/>
    <lineage>
        <taxon>Eukaryota</taxon>
        <taxon>Sar</taxon>
        <taxon>Alveolata</taxon>
        <taxon>Colpodellida</taxon>
        <taxon>Chromeraceae</taxon>
        <taxon>Chromera</taxon>
    </lineage>
</organism>
<proteinExistence type="predicted"/>
<dbReference type="AlphaFoldDB" id="A0A0G4GE54"/>
<sequence>MWRHVKLYGPVAAASLWVLQRLWAGERKEDGERESYRVLSAFRQRVALCDSSPYSTTASTTQKSRDGTAVKKKGGVREREQVLMWGRKEALPNGNTLVKMGETTVGHPIEPPWFRSHSLPSPSPSAASAATEGFKWRRLAFGPFFGIAASEDGRLFLWGSVLQPSRSPSPPPSVSVSIPTDKQVEKEKAPTKTKANQESQTKAKANQEEPVYVSPFELDLRSSQLGPGSPVRVADVGCSREGIWVLSTGGVMFFFDRVESLLQEALAVGGVESGQAGTGEKGKDKEADMKKRERSAPTSPPRAIVQCDLRLVEGLPRPSWWPLSWNRVESFSVGFDHACFVTSEGRLLCGGNNKHGQCGHEPTEKEEATGTSGFSDFSVSEVGFSLPGGNTTPRITQVACGESHTVCLDEGGNAFAFGDDSRVQLSLGDSRHSQGAHLNRPIVFAPTRTKEPPTGTKPLKPCHAIRCGGNFSVFVHGEVSKEPKEKESNIVACSGDNANGQCGRSFHQRHQTLNFTRTPKFVLHEDIRCGRSHCLAHLRDGRVFGWGHNVQSQVGLGAANRLIVLPPKEVPLSGEEERGEGHAQGRDVNNAKGEQNTVEEGKANSSAPSSAQQPPPSSSGSSKKTKTVGGPSKDQTGEFSREDGKPVSSSIAAPSPSAVQSPKRDGTERRSTETPTSSEGASSGPHKQIGGETVRKATSTALTSTFLMKEAMLFSFLPHLYEEIGVVLE</sequence>
<evidence type="ECO:0000256" key="3">
    <source>
        <dbReference type="SAM" id="SignalP"/>
    </source>
</evidence>
<feature type="repeat" description="RCC1" evidence="1">
    <location>
        <begin position="345"/>
        <end position="411"/>
    </location>
</feature>
<dbReference type="SUPFAM" id="SSF50985">
    <property type="entry name" value="RCC1/BLIP-II"/>
    <property type="match status" value="1"/>
</dbReference>
<reference evidence="4" key="1">
    <citation type="submission" date="2014-11" db="EMBL/GenBank/DDBJ databases">
        <authorList>
            <person name="Otto D Thomas"/>
            <person name="Naeem Raeece"/>
        </authorList>
    </citation>
    <scope>NUCLEOTIDE SEQUENCE</scope>
</reference>
<dbReference type="Pfam" id="PF13540">
    <property type="entry name" value="RCC1_2"/>
    <property type="match status" value="3"/>
</dbReference>
<feature type="compositionally biased region" description="Basic and acidic residues" evidence="2">
    <location>
        <begin position="280"/>
        <end position="295"/>
    </location>
</feature>
<dbReference type="PhylomeDB" id="A0A0G4GE54"/>
<protein>
    <recommendedName>
        <fullName evidence="5">Regulator of chromosome condensation (RCC1) repeat-containing protein</fullName>
    </recommendedName>
</protein>
<evidence type="ECO:0000256" key="1">
    <source>
        <dbReference type="PROSITE-ProRule" id="PRU00235"/>
    </source>
</evidence>
<feature type="compositionally biased region" description="Polar residues" evidence="2">
    <location>
        <begin position="53"/>
        <end position="62"/>
    </location>
</feature>
<evidence type="ECO:0000256" key="2">
    <source>
        <dbReference type="SAM" id="MobiDB-lite"/>
    </source>
</evidence>
<dbReference type="Gene3D" id="2.130.10.30">
    <property type="entry name" value="Regulator of chromosome condensation 1/beta-lactamase-inhibitor protein II"/>
    <property type="match status" value="1"/>
</dbReference>
<feature type="chain" id="PRO_5005190550" description="Regulator of chromosome condensation (RCC1) repeat-containing protein" evidence="3">
    <location>
        <begin position="25"/>
        <end position="729"/>
    </location>
</feature>
<accession>A0A0G4GE54</accession>
<feature type="region of interest" description="Disordered" evidence="2">
    <location>
        <begin position="273"/>
        <end position="300"/>
    </location>
</feature>
<dbReference type="PROSITE" id="PS00626">
    <property type="entry name" value="RCC1_2"/>
    <property type="match status" value="1"/>
</dbReference>
<feature type="region of interest" description="Disordered" evidence="2">
    <location>
        <begin position="53"/>
        <end position="73"/>
    </location>
</feature>
<dbReference type="InterPro" id="IPR051553">
    <property type="entry name" value="Ran_GTPase-activating"/>
</dbReference>
<feature type="compositionally biased region" description="Basic and acidic residues" evidence="2">
    <location>
        <begin position="662"/>
        <end position="672"/>
    </location>
</feature>
<feature type="compositionally biased region" description="Low complexity" evidence="2">
    <location>
        <begin position="605"/>
        <end position="633"/>
    </location>
</feature>
<keyword evidence="3" id="KW-0732">Signal</keyword>
<gene>
    <name evidence="4" type="ORF">Cvel_21478</name>
</gene>
<dbReference type="InterPro" id="IPR009091">
    <property type="entry name" value="RCC1/BLIP-II"/>
</dbReference>
<dbReference type="GO" id="GO:0005085">
    <property type="term" value="F:guanyl-nucleotide exchange factor activity"/>
    <property type="evidence" value="ECO:0007669"/>
    <property type="project" value="TreeGrafter"/>
</dbReference>
<evidence type="ECO:0000313" key="4">
    <source>
        <dbReference type="EMBL" id="CEM27645.1"/>
    </source>
</evidence>
<name>A0A0G4GE54_9ALVE</name>
<feature type="repeat" description="RCC1" evidence="1">
    <location>
        <begin position="541"/>
        <end position="603"/>
    </location>
</feature>